<organism evidence="2 3">
    <name type="scientific">Pristionchus fissidentatus</name>
    <dbReference type="NCBI Taxonomy" id="1538716"/>
    <lineage>
        <taxon>Eukaryota</taxon>
        <taxon>Metazoa</taxon>
        <taxon>Ecdysozoa</taxon>
        <taxon>Nematoda</taxon>
        <taxon>Chromadorea</taxon>
        <taxon>Rhabditida</taxon>
        <taxon>Rhabditina</taxon>
        <taxon>Diplogasteromorpha</taxon>
        <taxon>Diplogasteroidea</taxon>
        <taxon>Neodiplogasteridae</taxon>
        <taxon>Pristionchus</taxon>
    </lineage>
</organism>
<sequence>WQTTLFQEGIAATNETNAYDGMTLPEMQSIISIAGIVTGLFVAPAIVYMAGRWRDGLLPFCFSSSRSSLLSAAILSALSIPCAFLYVWATGHQVYLAITGSILAAICNAALIPLTLETILSIDSSHCFIFAHDSERGRIFKLDRKLSRCLYSESDDIVITVIRVHQLIGDTQKSGQTSCRSH</sequence>
<evidence type="ECO:0000313" key="3">
    <source>
        <dbReference type="Proteomes" id="UP001432322"/>
    </source>
</evidence>
<dbReference type="EMBL" id="BTSY01000001">
    <property type="protein sequence ID" value="GMT11254.1"/>
    <property type="molecule type" value="Genomic_DNA"/>
</dbReference>
<keyword evidence="1" id="KW-1133">Transmembrane helix</keyword>
<evidence type="ECO:0000313" key="2">
    <source>
        <dbReference type="EMBL" id="GMT11254.1"/>
    </source>
</evidence>
<feature type="transmembrane region" description="Helical" evidence="1">
    <location>
        <begin position="29"/>
        <end position="48"/>
    </location>
</feature>
<proteinExistence type="predicted"/>
<dbReference type="Proteomes" id="UP001432322">
    <property type="component" value="Unassembled WGS sequence"/>
</dbReference>
<keyword evidence="1" id="KW-0472">Membrane</keyword>
<feature type="transmembrane region" description="Helical" evidence="1">
    <location>
        <begin position="69"/>
        <end position="88"/>
    </location>
</feature>
<evidence type="ECO:0000256" key="1">
    <source>
        <dbReference type="SAM" id="Phobius"/>
    </source>
</evidence>
<accession>A0AAV5UVU8</accession>
<protein>
    <recommendedName>
        <fullName evidence="4">G protein-coupled receptor</fullName>
    </recommendedName>
</protein>
<comment type="caution">
    <text evidence="2">The sequence shown here is derived from an EMBL/GenBank/DDBJ whole genome shotgun (WGS) entry which is preliminary data.</text>
</comment>
<keyword evidence="3" id="KW-1185">Reference proteome</keyword>
<feature type="non-terminal residue" evidence="2">
    <location>
        <position position="1"/>
    </location>
</feature>
<reference evidence="2" key="1">
    <citation type="submission" date="2023-10" db="EMBL/GenBank/DDBJ databases">
        <title>Genome assembly of Pristionchus species.</title>
        <authorList>
            <person name="Yoshida K."/>
            <person name="Sommer R.J."/>
        </authorList>
    </citation>
    <scope>NUCLEOTIDE SEQUENCE</scope>
    <source>
        <strain evidence="2">RS5133</strain>
    </source>
</reference>
<gene>
    <name evidence="2" type="ORF">PFISCL1PPCAC_2551</name>
</gene>
<name>A0AAV5UVU8_9BILA</name>
<evidence type="ECO:0008006" key="4">
    <source>
        <dbReference type="Google" id="ProtNLM"/>
    </source>
</evidence>
<keyword evidence="1" id="KW-0812">Transmembrane</keyword>
<feature type="transmembrane region" description="Helical" evidence="1">
    <location>
        <begin position="94"/>
        <end position="116"/>
    </location>
</feature>
<dbReference type="AlphaFoldDB" id="A0AAV5UVU8"/>